<keyword evidence="3" id="KW-1003">Cell membrane</keyword>
<feature type="transmembrane region" description="Helical" evidence="10">
    <location>
        <begin position="304"/>
        <end position="326"/>
    </location>
</feature>
<dbReference type="InterPro" id="IPR004705">
    <property type="entry name" value="Cation/H_exchanger_CPA1_bac"/>
</dbReference>
<sequence>MSDTARYEYFLFLLTVILILELLSRKLKLPPAAAFILGGTGLALSPWSPEVTIDPELVMVVFLPPLLMSSAWFTAWREFRKNLSGILLLAVGTTTFTTAAVGVAAHLVVPALPWAACFTLGAIVSPPDAVAAEAALERLSLPGRVTSLLQGESLLNDATGLVLFRFGVVAALTGIFRPLQALTTFCVVSVGGVLIGLVVGFLGLFVIRRLRDSDMVIITTVLLAEVSYIGADHLHVSGVLATVATGLVLGWHQHRDFDAETRLQSHAFWKVLVFLLESVLFILIGLSLRGVLGRLRGTPDILHHLVYPVGIVLVAMVFSRFVWLFASDGIVGLLRRRWPERFARPSVAISTIMGWAAMRGVVTLTAALSLPEGFPGRDLALACAFASILVTVLVQGTTLAPLIGLLRINGASELRVIQSDENRAWIAVAEAQLRAIEEASRLPDGSERHPRLLEQYRYRLDVTLQYAEDTAKHRPEEIAHYEAVLKAIGAGREEILRLHHAGQIHDRVLREMEQAMDMQEIEASGYLGASEEGMA</sequence>
<keyword evidence="4 10" id="KW-0812">Transmembrane</keyword>
<feature type="transmembrane region" description="Helical" evidence="10">
    <location>
        <begin position="379"/>
        <end position="406"/>
    </location>
</feature>
<name>A0A511BAX2_9PROT</name>
<evidence type="ECO:0000256" key="5">
    <source>
        <dbReference type="ARBA" id="ARBA00022989"/>
    </source>
</evidence>
<keyword evidence="9 10" id="KW-0739">Sodium transport</keyword>
<evidence type="ECO:0000259" key="11">
    <source>
        <dbReference type="Pfam" id="PF00999"/>
    </source>
</evidence>
<accession>A0A511BAX2</accession>
<keyword evidence="10" id="KW-0997">Cell inner membrane</keyword>
<organism evidence="12 13">
    <name type="scientific">Gluconobacter kanchanaburiensis NBRC 103587</name>
    <dbReference type="NCBI Taxonomy" id="1307948"/>
    <lineage>
        <taxon>Bacteria</taxon>
        <taxon>Pseudomonadati</taxon>
        <taxon>Pseudomonadota</taxon>
        <taxon>Alphaproteobacteria</taxon>
        <taxon>Acetobacterales</taxon>
        <taxon>Acetobacteraceae</taxon>
        <taxon>Gluconobacter</taxon>
    </lineage>
</organism>
<keyword evidence="10" id="KW-0050">Antiport</keyword>
<keyword evidence="6 10" id="KW-0915">Sodium</keyword>
<evidence type="ECO:0000256" key="7">
    <source>
        <dbReference type="ARBA" id="ARBA00023065"/>
    </source>
</evidence>
<feature type="transmembrane region" description="Helical" evidence="10">
    <location>
        <begin position="271"/>
        <end position="292"/>
    </location>
</feature>
<reference evidence="12 13" key="1">
    <citation type="submission" date="2019-07" db="EMBL/GenBank/DDBJ databases">
        <title>Whole genome shotgun sequence of Gluconobacter kanchanaburiensis NBRC 103587.</title>
        <authorList>
            <person name="Hosoyama A."/>
            <person name="Uohara A."/>
            <person name="Ohji S."/>
            <person name="Ichikawa N."/>
        </authorList>
    </citation>
    <scope>NUCLEOTIDE SEQUENCE [LARGE SCALE GENOMIC DNA]</scope>
    <source>
        <strain evidence="12 13">NBRC 103587</strain>
    </source>
</reference>
<protein>
    <submittedName>
        <fullName evidence="12">Na+/H+ antiporter</fullName>
    </submittedName>
</protein>
<proteinExistence type="inferred from homology"/>
<comment type="caution">
    <text evidence="12">The sequence shown here is derived from an EMBL/GenBank/DDBJ whole genome shotgun (WGS) entry which is preliminary data.</text>
</comment>
<dbReference type="GO" id="GO:0005886">
    <property type="term" value="C:plasma membrane"/>
    <property type="evidence" value="ECO:0007669"/>
    <property type="project" value="UniProtKB-SubCell"/>
</dbReference>
<dbReference type="EMBL" id="BJVA01000014">
    <property type="protein sequence ID" value="GEK96931.1"/>
    <property type="molecule type" value="Genomic_DNA"/>
</dbReference>
<keyword evidence="8 10" id="KW-0472">Membrane</keyword>
<feature type="transmembrane region" description="Helical" evidence="10">
    <location>
        <begin position="347"/>
        <end position="367"/>
    </location>
</feature>
<dbReference type="PANTHER" id="PTHR10110">
    <property type="entry name" value="SODIUM/HYDROGEN EXCHANGER"/>
    <property type="match status" value="1"/>
</dbReference>
<dbReference type="OrthoDB" id="9809206at2"/>
<feature type="transmembrane region" description="Helical" evidence="10">
    <location>
        <begin position="57"/>
        <end position="76"/>
    </location>
</feature>
<evidence type="ECO:0000313" key="13">
    <source>
        <dbReference type="Proteomes" id="UP000321079"/>
    </source>
</evidence>
<dbReference type="InterPro" id="IPR006153">
    <property type="entry name" value="Cation/H_exchanger_TM"/>
</dbReference>
<comment type="subcellular location">
    <subcellularLocation>
        <location evidence="10">Cell inner membrane</location>
        <topology evidence="10">Multi-pass membrane protein</topology>
    </subcellularLocation>
    <subcellularLocation>
        <location evidence="1">Cell membrane</location>
        <topology evidence="1">Multi-pass membrane protein</topology>
    </subcellularLocation>
</comment>
<evidence type="ECO:0000256" key="2">
    <source>
        <dbReference type="ARBA" id="ARBA00022448"/>
    </source>
</evidence>
<evidence type="ECO:0000313" key="12">
    <source>
        <dbReference type="EMBL" id="GEK96931.1"/>
    </source>
</evidence>
<feature type="domain" description="Cation/H+ exchanger transmembrane" evidence="11">
    <location>
        <begin position="15"/>
        <end position="402"/>
    </location>
</feature>
<evidence type="ECO:0000256" key="3">
    <source>
        <dbReference type="ARBA" id="ARBA00022475"/>
    </source>
</evidence>
<dbReference type="GO" id="GO:0098719">
    <property type="term" value="P:sodium ion import across plasma membrane"/>
    <property type="evidence" value="ECO:0007669"/>
    <property type="project" value="TreeGrafter"/>
</dbReference>
<keyword evidence="5 10" id="KW-1133">Transmembrane helix</keyword>
<keyword evidence="2 10" id="KW-0813">Transport</keyword>
<comment type="caution">
    <text evidence="10">Lacks conserved residue(s) required for the propagation of feature annotation.</text>
</comment>
<dbReference type="NCBIfam" id="TIGR00831">
    <property type="entry name" value="a_cpa1"/>
    <property type="match status" value="1"/>
</dbReference>
<dbReference type="Proteomes" id="UP000321079">
    <property type="component" value="Unassembled WGS sequence"/>
</dbReference>
<dbReference type="InterPro" id="IPR018422">
    <property type="entry name" value="Cation/H_exchanger_CPA1"/>
</dbReference>
<comment type="function">
    <text evidence="10">Na(+)/H(+) antiporter that extrudes sodium in exchange for external protons.</text>
</comment>
<dbReference type="RefSeq" id="WP_146862630.1">
    <property type="nucleotide sequence ID" value="NZ_BARK01000003.1"/>
</dbReference>
<feature type="transmembrane region" description="Helical" evidence="10">
    <location>
        <begin position="153"/>
        <end position="176"/>
    </location>
</feature>
<evidence type="ECO:0000256" key="4">
    <source>
        <dbReference type="ARBA" id="ARBA00022692"/>
    </source>
</evidence>
<evidence type="ECO:0000256" key="10">
    <source>
        <dbReference type="RuleBase" id="RU366002"/>
    </source>
</evidence>
<dbReference type="AlphaFoldDB" id="A0A511BAX2"/>
<keyword evidence="7 10" id="KW-0406">Ion transport</keyword>
<keyword evidence="13" id="KW-1185">Reference proteome</keyword>
<evidence type="ECO:0000256" key="8">
    <source>
        <dbReference type="ARBA" id="ARBA00023136"/>
    </source>
</evidence>
<dbReference type="Gene3D" id="6.10.140.1330">
    <property type="match status" value="1"/>
</dbReference>
<dbReference type="GO" id="GO:0015386">
    <property type="term" value="F:potassium:proton antiporter activity"/>
    <property type="evidence" value="ECO:0007669"/>
    <property type="project" value="TreeGrafter"/>
</dbReference>
<dbReference type="GO" id="GO:0051453">
    <property type="term" value="P:regulation of intracellular pH"/>
    <property type="evidence" value="ECO:0007669"/>
    <property type="project" value="TreeGrafter"/>
</dbReference>
<gene>
    <name evidence="12" type="ORF">GKA01_21280</name>
</gene>
<comment type="similarity">
    <text evidence="10">Belongs to the monovalent cation:proton antiporter 1 (CPA1) transporter (TC 2.A.36) family.</text>
</comment>
<dbReference type="Pfam" id="PF00999">
    <property type="entry name" value="Na_H_Exchanger"/>
    <property type="match status" value="1"/>
</dbReference>
<feature type="transmembrane region" description="Helical" evidence="10">
    <location>
        <begin position="83"/>
        <end position="105"/>
    </location>
</feature>
<evidence type="ECO:0000256" key="1">
    <source>
        <dbReference type="ARBA" id="ARBA00004651"/>
    </source>
</evidence>
<evidence type="ECO:0000256" key="6">
    <source>
        <dbReference type="ARBA" id="ARBA00023053"/>
    </source>
</evidence>
<dbReference type="GO" id="GO:0015385">
    <property type="term" value="F:sodium:proton antiporter activity"/>
    <property type="evidence" value="ECO:0007669"/>
    <property type="project" value="InterPro"/>
</dbReference>
<dbReference type="PANTHER" id="PTHR10110:SF86">
    <property type="entry name" value="SODIUM_HYDROGEN EXCHANGER 7"/>
    <property type="match status" value="1"/>
</dbReference>
<evidence type="ECO:0000256" key="9">
    <source>
        <dbReference type="ARBA" id="ARBA00023201"/>
    </source>
</evidence>
<feature type="transmembrane region" description="Helical" evidence="10">
    <location>
        <begin position="182"/>
        <end position="207"/>
    </location>
</feature>
<feature type="transmembrane region" description="Helical" evidence="10">
    <location>
        <begin position="6"/>
        <end position="22"/>
    </location>
</feature>